<protein>
    <submittedName>
        <fullName evidence="1">Uncharacterized protein</fullName>
    </submittedName>
</protein>
<proteinExistence type="predicted"/>
<sequence length="293" mass="34286">MSHDTTVNQLCKTALFKTANPFYIHNGIQRHLDSVFLNLENGQLGTCKIRDYMDLVERIDKQINNLESVLLKFPNSTEYPKVVVDEIGNANRLFLLEHEEYLRMGNKDRRKSLISPKIDIFHQLIPPDLNKGREFEEISEATVEYLENIFEKCGIALCGYKEHFECRKAELELVKEGIRKLKKSKGMVLSKERNVGLMNDKIYRERSMIDELEIKIAKTSDNVSRLTSLIDEKVGAEVKNQGRIKEKCELLRKIKENKNFYREYAEERVGKFNDLNIALRDMSNRRLLSIRLR</sequence>
<name>A0A4P9YPQ8_ROZAC</name>
<reference evidence="2" key="1">
    <citation type="journal article" date="2018" name="Nat. Microbiol.">
        <title>Leveraging single-cell genomics to expand the fungal tree of life.</title>
        <authorList>
            <person name="Ahrendt S.R."/>
            <person name="Quandt C.A."/>
            <person name="Ciobanu D."/>
            <person name="Clum A."/>
            <person name="Salamov A."/>
            <person name="Andreopoulos B."/>
            <person name="Cheng J.F."/>
            <person name="Woyke T."/>
            <person name="Pelin A."/>
            <person name="Henrissat B."/>
            <person name="Reynolds N.K."/>
            <person name="Benny G.L."/>
            <person name="Smith M.E."/>
            <person name="James T.Y."/>
            <person name="Grigoriev I.V."/>
        </authorList>
    </citation>
    <scope>NUCLEOTIDE SEQUENCE [LARGE SCALE GENOMIC DNA]</scope>
    <source>
        <strain evidence="2">CSF55</strain>
    </source>
</reference>
<organism evidence="1 2">
    <name type="scientific">Rozella allomycis (strain CSF55)</name>
    <dbReference type="NCBI Taxonomy" id="988480"/>
    <lineage>
        <taxon>Eukaryota</taxon>
        <taxon>Fungi</taxon>
        <taxon>Fungi incertae sedis</taxon>
        <taxon>Cryptomycota</taxon>
        <taxon>Cryptomycota incertae sedis</taxon>
        <taxon>Rozella</taxon>
    </lineage>
</organism>
<dbReference type="AlphaFoldDB" id="A0A4P9YPQ8"/>
<gene>
    <name evidence="1" type="ORF">ROZALSC1DRAFT_20373</name>
</gene>
<dbReference type="Proteomes" id="UP000281549">
    <property type="component" value="Unassembled WGS sequence"/>
</dbReference>
<evidence type="ECO:0000313" key="1">
    <source>
        <dbReference type="EMBL" id="RKP21614.1"/>
    </source>
</evidence>
<evidence type="ECO:0000313" key="2">
    <source>
        <dbReference type="Proteomes" id="UP000281549"/>
    </source>
</evidence>
<accession>A0A4P9YPQ8</accession>
<dbReference type="EMBL" id="ML004941">
    <property type="protein sequence ID" value="RKP21614.1"/>
    <property type="molecule type" value="Genomic_DNA"/>
</dbReference>